<dbReference type="Proteomes" id="UP000239724">
    <property type="component" value="Unassembled WGS sequence"/>
</dbReference>
<comment type="subcellular location">
    <subcellularLocation>
        <location evidence="1">Membrane</location>
        <topology evidence="1">Multi-pass membrane protein</topology>
    </subcellularLocation>
</comment>
<organism evidence="7 8">
    <name type="scientific">Rhodopila globiformis</name>
    <name type="common">Rhodopseudomonas globiformis</name>
    <dbReference type="NCBI Taxonomy" id="1071"/>
    <lineage>
        <taxon>Bacteria</taxon>
        <taxon>Pseudomonadati</taxon>
        <taxon>Pseudomonadota</taxon>
        <taxon>Alphaproteobacteria</taxon>
        <taxon>Acetobacterales</taxon>
        <taxon>Acetobacteraceae</taxon>
        <taxon>Rhodopila</taxon>
    </lineage>
</organism>
<evidence type="ECO:0000313" key="7">
    <source>
        <dbReference type="EMBL" id="PPQ26528.1"/>
    </source>
</evidence>
<dbReference type="GO" id="GO:0005886">
    <property type="term" value="C:plasma membrane"/>
    <property type="evidence" value="ECO:0007669"/>
    <property type="project" value="TreeGrafter"/>
</dbReference>
<evidence type="ECO:0000256" key="3">
    <source>
        <dbReference type="ARBA" id="ARBA00022692"/>
    </source>
</evidence>
<proteinExistence type="inferred from homology"/>
<feature type="transmembrane region" description="Helical" evidence="6">
    <location>
        <begin position="197"/>
        <end position="220"/>
    </location>
</feature>
<evidence type="ECO:0000256" key="2">
    <source>
        <dbReference type="ARBA" id="ARBA00005587"/>
    </source>
</evidence>
<accession>A0A2S6MW08</accession>
<dbReference type="AlphaFoldDB" id="A0A2S6MW08"/>
<dbReference type="GO" id="GO:0071422">
    <property type="term" value="P:succinate transmembrane transport"/>
    <property type="evidence" value="ECO:0007669"/>
    <property type="project" value="TreeGrafter"/>
</dbReference>
<name>A0A2S6MW08_RHOGL</name>
<evidence type="ECO:0000256" key="6">
    <source>
        <dbReference type="SAM" id="Phobius"/>
    </source>
</evidence>
<feature type="transmembrane region" description="Helical" evidence="6">
    <location>
        <begin position="82"/>
        <end position="103"/>
    </location>
</feature>
<keyword evidence="8" id="KW-1185">Reference proteome</keyword>
<evidence type="ECO:0000256" key="5">
    <source>
        <dbReference type="ARBA" id="ARBA00023136"/>
    </source>
</evidence>
<feature type="transmembrane region" description="Helical" evidence="6">
    <location>
        <begin position="170"/>
        <end position="190"/>
    </location>
</feature>
<keyword evidence="5 6" id="KW-0472">Membrane</keyword>
<feature type="transmembrane region" description="Helical" evidence="6">
    <location>
        <begin position="249"/>
        <end position="274"/>
    </location>
</feature>
<evidence type="ECO:0000256" key="1">
    <source>
        <dbReference type="ARBA" id="ARBA00004141"/>
    </source>
</evidence>
<protein>
    <recommendedName>
        <fullName evidence="9">GPR1/FUN34/yaaH family protein</fullName>
    </recommendedName>
</protein>
<dbReference type="InterPro" id="IPR000791">
    <property type="entry name" value="Gpr1/Fun34/SatP-like"/>
</dbReference>
<dbReference type="EMBL" id="NHRY01000269">
    <property type="protein sequence ID" value="PPQ26528.1"/>
    <property type="molecule type" value="Genomic_DNA"/>
</dbReference>
<dbReference type="Pfam" id="PF01184">
    <property type="entry name" value="Gpr1_Fun34_YaaH"/>
    <property type="match status" value="1"/>
</dbReference>
<dbReference type="PANTHER" id="PTHR30178:SF3">
    <property type="entry name" value="SUCCINATE-ACETATE_PROTON SYMPORTER SATP"/>
    <property type="match status" value="1"/>
</dbReference>
<reference evidence="7 8" key="1">
    <citation type="journal article" date="2018" name="Arch. Microbiol.">
        <title>New insights into the metabolic potential of the phototrophic purple bacterium Rhodopila globiformis DSM 161(T) from its draft genome sequence and evidence for a vanadium-dependent nitrogenase.</title>
        <authorList>
            <person name="Imhoff J.F."/>
            <person name="Rahn T."/>
            <person name="Kunzel S."/>
            <person name="Neulinger S.C."/>
        </authorList>
    </citation>
    <scope>NUCLEOTIDE SEQUENCE [LARGE SCALE GENOMIC DNA]</scope>
    <source>
        <strain evidence="7 8">DSM 161</strain>
    </source>
</reference>
<dbReference type="InterPro" id="IPR047623">
    <property type="entry name" value="SatP"/>
</dbReference>
<evidence type="ECO:0000256" key="4">
    <source>
        <dbReference type="ARBA" id="ARBA00022989"/>
    </source>
</evidence>
<keyword evidence="4 6" id="KW-1133">Transmembrane helix</keyword>
<dbReference type="GO" id="GO:0015360">
    <property type="term" value="F:acetate:proton symporter activity"/>
    <property type="evidence" value="ECO:0007669"/>
    <property type="project" value="TreeGrafter"/>
</dbReference>
<dbReference type="PANTHER" id="PTHR30178">
    <property type="entry name" value="INNER MEMBRANE PROTEIN YAAH"/>
    <property type="match status" value="1"/>
</dbReference>
<evidence type="ECO:0000313" key="8">
    <source>
        <dbReference type="Proteomes" id="UP000239724"/>
    </source>
</evidence>
<comment type="caution">
    <text evidence="7">The sequence shown here is derived from an EMBL/GenBank/DDBJ whole genome shotgun (WGS) entry which is preliminary data.</text>
</comment>
<sequence>MSAVTTGMATNAAGVRRHDRWRDIRASERRPTMSEAAQLRDVKLGVVRENWTNAGPVVSQMPDQDLNLLRERAAATIADPSALGLWGFATGTWMAATVLGGFVEPLASWSLAPTVILFAGIAQFIAGLYAFRRTNALHATAFTCFGAFNTVAGIMLTIPFQATRGMTPGYHLMLGFLLESFAFISLALMVGALRRNAVLTLLLGALFIGYCLTGIGQFTIGNAAAIVPAATASGAHAGAAGAAGNGPGVIAGIGGGFLWLSAICAYYLGAALLVNSTWHRRVLPIMGEP</sequence>
<feature type="transmembrane region" description="Helical" evidence="6">
    <location>
        <begin position="136"/>
        <end position="158"/>
    </location>
</feature>
<gene>
    <name evidence="7" type="ORF">CCS01_29680</name>
</gene>
<evidence type="ECO:0008006" key="9">
    <source>
        <dbReference type="Google" id="ProtNLM"/>
    </source>
</evidence>
<feature type="transmembrane region" description="Helical" evidence="6">
    <location>
        <begin position="109"/>
        <end position="129"/>
    </location>
</feature>
<comment type="similarity">
    <text evidence="2">Belongs to the acetate uptake transporter (AceTr) (TC 2.A.96) family.</text>
</comment>
<keyword evidence="3 6" id="KW-0812">Transmembrane</keyword>